<evidence type="ECO:0000256" key="5">
    <source>
        <dbReference type="ARBA" id="ARBA00022960"/>
    </source>
</evidence>
<reference evidence="13" key="1">
    <citation type="journal article" date="2023" name="Int. J. Syst. Evol. Microbiol.">
        <title>Collibacillus ludicampi gen. nov., sp. nov., a new soil bacterium of the family Alicyclobacillaceae.</title>
        <authorList>
            <person name="Jojima T."/>
            <person name="Ioku Y."/>
            <person name="Fukuta Y."/>
            <person name="Shirasaka N."/>
            <person name="Matsumura Y."/>
            <person name="Mori M."/>
        </authorList>
    </citation>
    <scope>NUCLEOTIDE SEQUENCE</scope>
    <source>
        <strain evidence="13">TP075</strain>
    </source>
</reference>
<comment type="similarity">
    <text evidence="10">Belongs to the glycosyltransferase 28 family. MurG subfamily.</text>
</comment>
<dbReference type="AlphaFoldDB" id="A0AAV4LI75"/>
<comment type="caution">
    <text evidence="13">The sequence shown here is derived from an EMBL/GenBank/DDBJ whole genome shotgun (WGS) entry which is preliminary data.</text>
</comment>
<dbReference type="GO" id="GO:0005886">
    <property type="term" value="C:plasma membrane"/>
    <property type="evidence" value="ECO:0007669"/>
    <property type="project" value="UniProtKB-SubCell"/>
</dbReference>
<evidence type="ECO:0000313" key="13">
    <source>
        <dbReference type="EMBL" id="GIM47453.1"/>
    </source>
</evidence>
<keyword evidence="14" id="KW-1185">Reference proteome</keyword>
<evidence type="ECO:0000256" key="7">
    <source>
        <dbReference type="ARBA" id="ARBA00023136"/>
    </source>
</evidence>
<keyword evidence="8 10" id="KW-0131">Cell cycle</keyword>
<keyword evidence="2 10" id="KW-0132">Cell division</keyword>
<keyword evidence="9 10" id="KW-0961">Cell wall biogenesis/degradation</keyword>
<feature type="binding site" evidence="10">
    <location>
        <position position="303"/>
    </location>
    <ligand>
        <name>UDP-N-acetyl-alpha-D-glucosamine</name>
        <dbReference type="ChEBI" id="CHEBI:57705"/>
    </ligand>
</feature>
<keyword evidence="7 10" id="KW-0472">Membrane</keyword>
<evidence type="ECO:0000256" key="8">
    <source>
        <dbReference type="ARBA" id="ARBA00023306"/>
    </source>
</evidence>
<gene>
    <name evidence="10 13" type="primary">murG</name>
    <name evidence="13" type="ORF">DNHGIG_30020</name>
</gene>
<comment type="pathway">
    <text evidence="10">Cell wall biogenesis; peptidoglycan biosynthesis.</text>
</comment>
<organism evidence="13 14">
    <name type="scientific">Collibacillus ludicampi</name>
    <dbReference type="NCBI Taxonomy" id="2771369"/>
    <lineage>
        <taxon>Bacteria</taxon>
        <taxon>Bacillati</taxon>
        <taxon>Bacillota</taxon>
        <taxon>Bacilli</taxon>
        <taxon>Bacillales</taxon>
        <taxon>Alicyclobacillaceae</taxon>
        <taxon>Collibacillus</taxon>
    </lineage>
</organism>
<dbReference type="InterPro" id="IPR006009">
    <property type="entry name" value="GlcNAc_MurG"/>
</dbReference>
<comment type="subcellular location">
    <subcellularLocation>
        <location evidence="10">Cell membrane</location>
        <topology evidence="10">Peripheral membrane protein</topology>
        <orientation evidence="10">Cytoplasmic side</orientation>
    </subcellularLocation>
</comment>
<evidence type="ECO:0000313" key="14">
    <source>
        <dbReference type="Proteomes" id="UP001057291"/>
    </source>
</evidence>
<dbReference type="Proteomes" id="UP001057291">
    <property type="component" value="Unassembled WGS sequence"/>
</dbReference>
<evidence type="ECO:0000256" key="2">
    <source>
        <dbReference type="ARBA" id="ARBA00022618"/>
    </source>
</evidence>
<comment type="catalytic activity">
    <reaction evidence="10">
        <text>di-trans,octa-cis-undecaprenyl diphospho-N-acetyl-alpha-D-muramoyl-L-alanyl-D-glutamyl-meso-2,6-diaminopimeloyl-D-alanyl-D-alanine + UDP-N-acetyl-alpha-D-glucosamine = di-trans,octa-cis-undecaprenyl diphospho-[N-acetyl-alpha-D-glucosaminyl-(1-&gt;4)]-N-acetyl-alpha-D-muramoyl-L-alanyl-D-glutamyl-meso-2,6-diaminopimeloyl-D-alanyl-D-alanine + UDP + H(+)</text>
        <dbReference type="Rhea" id="RHEA:31227"/>
        <dbReference type="ChEBI" id="CHEBI:15378"/>
        <dbReference type="ChEBI" id="CHEBI:57705"/>
        <dbReference type="ChEBI" id="CHEBI:58223"/>
        <dbReference type="ChEBI" id="CHEBI:61387"/>
        <dbReference type="ChEBI" id="CHEBI:61388"/>
        <dbReference type="EC" id="2.4.1.227"/>
    </reaction>
</comment>
<dbReference type="PANTHER" id="PTHR21015">
    <property type="entry name" value="UDP-N-ACETYLGLUCOSAMINE--N-ACETYLMURAMYL-(PENTAPEPTIDE) PYROPHOSPHORYL-UNDECAPRENOL N-ACETYLGLUCOSAMINE TRANSFERASE 1"/>
    <property type="match status" value="1"/>
</dbReference>
<accession>A0AAV4LI75</accession>
<dbReference type="Pfam" id="PF04101">
    <property type="entry name" value="Glyco_tran_28_C"/>
    <property type="match status" value="1"/>
</dbReference>
<dbReference type="HAMAP" id="MF_00033">
    <property type="entry name" value="MurG"/>
    <property type="match status" value="1"/>
</dbReference>
<comment type="caution">
    <text evidence="10">Lacks conserved residue(s) required for the propagation of feature annotation.</text>
</comment>
<dbReference type="GO" id="GO:0051301">
    <property type="term" value="P:cell division"/>
    <property type="evidence" value="ECO:0007669"/>
    <property type="project" value="UniProtKB-KW"/>
</dbReference>
<name>A0AAV4LI75_9BACL</name>
<evidence type="ECO:0000259" key="11">
    <source>
        <dbReference type="Pfam" id="PF03033"/>
    </source>
</evidence>
<evidence type="ECO:0000256" key="3">
    <source>
        <dbReference type="ARBA" id="ARBA00022676"/>
    </source>
</evidence>
<dbReference type="InterPro" id="IPR004276">
    <property type="entry name" value="GlycoTrans_28_N"/>
</dbReference>
<dbReference type="EC" id="2.4.1.227" evidence="10"/>
<keyword evidence="6 10" id="KW-0573">Peptidoglycan synthesis</keyword>
<evidence type="ECO:0000256" key="1">
    <source>
        <dbReference type="ARBA" id="ARBA00022475"/>
    </source>
</evidence>
<dbReference type="RefSeq" id="WP_282200426.1">
    <property type="nucleotide sequence ID" value="NZ_BOQE01000001.1"/>
</dbReference>
<dbReference type="GO" id="GO:0008360">
    <property type="term" value="P:regulation of cell shape"/>
    <property type="evidence" value="ECO:0007669"/>
    <property type="project" value="UniProtKB-KW"/>
</dbReference>
<keyword evidence="4 10" id="KW-0808">Transferase</keyword>
<dbReference type="PANTHER" id="PTHR21015:SF22">
    <property type="entry name" value="GLYCOSYLTRANSFERASE"/>
    <property type="match status" value="1"/>
</dbReference>
<protein>
    <recommendedName>
        <fullName evidence="10">UDP-N-acetylglucosamine--N-acetylmuramyl-(pentapeptide) pyrophosphoryl-undecaprenol N-acetylglucosamine transferase</fullName>
        <ecNumber evidence="10">2.4.1.227</ecNumber>
    </recommendedName>
    <alternativeName>
        <fullName evidence="10">Undecaprenyl-PP-MurNAc-pentapeptide-UDPGlcNAc GlcNAc transferase</fullName>
    </alternativeName>
</protein>
<feature type="binding site" evidence="10">
    <location>
        <position position="124"/>
    </location>
    <ligand>
        <name>UDP-N-acetyl-alpha-D-glucosamine</name>
        <dbReference type="ChEBI" id="CHEBI:57705"/>
    </ligand>
</feature>
<feature type="binding site" evidence="10">
    <location>
        <position position="200"/>
    </location>
    <ligand>
        <name>UDP-N-acetyl-alpha-D-glucosamine</name>
        <dbReference type="ChEBI" id="CHEBI:57705"/>
    </ligand>
</feature>
<dbReference type="GO" id="GO:0050511">
    <property type="term" value="F:undecaprenyldiphospho-muramoylpentapeptide beta-N-acetylglucosaminyltransferase activity"/>
    <property type="evidence" value="ECO:0007669"/>
    <property type="project" value="UniProtKB-UniRule"/>
</dbReference>
<feature type="domain" description="Glycosyltransferase family 28 N-terminal" evidence="11">
    <location>
        <begin position="3"/>
        <end position="142"/>
    </location>
</feature>
<comment type="function">
    <text evidence="10">Cell wall formation. Catalyzes the transfer of a GlcNAc subunit on undecaprenyl-pyrophosphoryl-MurNAc-pentapeptide (lipid intermediate I) to form undecaprenyl-pyrophosphoryl-MurNAc-(pentapeptide)GlcNAc (lipid intermediate II).</text>
</comment>
<dbReference type="NCBIfam" id="TIGR01133">
    <property type="entry name" value="murG"/>
    <property type="match status" value="1"/>
</dbReference>
<evidence type="ECO:0000256" key="4">
    <source>
        <dbReference type="ARBA" id="ARBA00022679"/>
    </source>
</evidence>
<keyword evidence="1 10" id="KW-1003">Cell membrane</keyword>
<dbReference type="GO" id="GO:0009252">
    <property type="term" value="P:peptidoglycan biosynthetic process"/>
    <property type="evidence" value="ECO:0007669"/>
    <property type="project" value="UniProtKB-UniRule"/>
</dbReference>
<feature type="binding site" evidence="10">
    <location>
        <begin position="10"/>
        <end position="12"/>
    </location>
    <ligand>
        <name>UDP-N-acetyl-alpha-D-glucosamine</name>
        <dbReference type="ChEBI" id="CHEBI:57705"/>
    </ligand>
</feature>
<keyword evidence="3 10" id="KW-0328">Glycosyltransferase</keyword>
<evidence type="ECO:0000256" key="10">
    <source>
        <dbReference type="HAMAP-Rule" id="MF_00033"/>
    </source>
</evidence>
<dbReference type="InterPro" id="IPR007235">
    <property type="entry name" value="Glyco_trans_28_C"/>
</dbReference>
<dbReference type="GO" id="GO:0005975">
    <property type="term" value="P:carbohydrate metabolic process"/>
    <property type="evidence" value="ECO:0007669"/>
    <property type="project" value="InterPro"/>
</dbReference>
<evidence type="ECO:0000259" key="12">
    <source>
        <dbReference type="Pfam" id="PF04101"/>
    </source>
</evidence>
<proteinExistence type="inferred from homology"/>
<dbReference type="Gene3D" id="3.40.50.2000">
    <property type="entry name" value="Glycogen Phosphorylase B"/>
    <property type="match status" value="2"/>
</dbReference>
<sequence length="375" mass="41880">MRVLLTGGGTGGHIYPALAIAKYLQRKEKQVEILYVGTERGLESDIVPRSGFTFRTIEVSGLKRSLSFDTIKTFWKLTKGIRQAHSIIREFKPDIVIGTGGYVCAPVLFVARLMGHLTVIHEQNVYPGLTNRFLSRFVHRVCISFADAEKYLSKYKQKVILTGNPRASEVIQVDKDSAHRAGTELGLDRKLKTVVVVSGSRGAKPINEAVMNMLEEVARQDVFQLLYITGKVHYDEIMKRVRDKKLDKARTILVRPFVYEMPELLSQTDLLIGRAGASTIAELTAMGVPAVFIPSPYVTANHQELNARWVVEHGGGVMIRESELTGKRLFDTVFSLVSNPQQLAAMSESSRTLGMPDALENIYRVMKELLTVTKT</sequence>
<evidence type="ECO:0000256" key="9">
    <source>
        <dbReference type="ARBA" id="ARBA00023316"/>
    </source>
</evidence>
<keyword evidence="5 10" id="KW-0133">Cell shape</keyword>
<dbReference type="GO" id="GO:0071555">
    <property type="term" value="P:cell wall organization"/>
    <property type="evidence" value="ECO:0007669"/>
    <property type="project" value="UniProtKB-KW"/>
</dbReference>
<dbReference type="EMBL" id="BOQE01000001">
    <property type="protein sequence ID" value="GIM47453.1"/>
    <property type="molecule type" value="Genomic_DNA"/>
</dbReference>
<dbReference type="SUPFAM" id="SSF53756">
    <property type="entry name" value="UDP-Glycosyltransferase/glycogen phosphorylase"/>
    <property type="match status" value="1"/>
</dbReference>
<evidence type="ECO:0000256" key="6">
    <source>
        <dbReference type="ARBA" id="ARBA00022984"/>
    </source>
</evidence>
<feature type="domain" description="Glycosyl transferase family 28 C-terminal" evidence="12">
    <location>
        <begin position="193"/>
        <end position="361"/>
    </location>
</feature>
<dbReference type="CDD" id="cd03785">
    <property type="entry name" value="GT28_MurG"/>
    <property type="match status" value="1"/>
</dbReference>
<dbReference type="Pfam" id="PF03033">
    <property type="entry name" value="Glyco_transf_28"/>
    <property type="match status" value="1"/>
</dbReference>